<evidence type="ECO:0000313" key="2">
    <source>
        <dbReference type="EMBL" id="KAG5763524.1"/>
    </source>
</evidence>
<name>A0A9P7HPZ0_9HYPO</name>
<dbReference type="EMBL" id="JADFTT010000303">
    <property type="protein sequence ID" value="KAG5763524.1"/>
    <property type="molecule type" value="Genomic_DNA"/>
</dbReference>
<feature type="compositionally biased region" description="Polar residues" evidence="1">
    <location>
        <begin position="36"/>
        <end position="45"/>
    </location>
</feature>
<proteinExistence type="predicted"/>
<evidence type="ECO:0000256" key="1">
    <source>
        <dbReference type="SAM" id="MobiDB-lite"/>
    </source>
</evidence>
<evidence type="ECO:0000313" key="3">
    <source>
        <dbReference type="Proteomes" id="UP000750502"/>
    </source>
</evidence>
<reference evidence="2" key="1">
    <citation type="journal article" date="2020" name="bioRxiv">
        <title>Historical genomics reveals the evolutionary mechanisms behind multiple outbreaks of the host-specific coffee wilt pathogen Fusarium xylarioides.</title>
        <authorList>
            <person name="Peck D."/>
            <person name="Nowell R.W."/>
            <person name="Flood J."/>
            <person name="Ryan M.J."/>
            <person name="Barraclough T.G."/>
        </authorList>
    </citation>
    <scope>NUCLEOTIDE SEQUENCE</scope>
    <source>
        <strain evidence="2">IMI 127659i</strain>
    </source>
</reference>
<reference evidence="2" key="2">
    <citation type="submission" date="2020-10" db="EMBL/GenBank/DDBJ databases">
        <authorList>
            <person name="Peck L.D."/>
            <person name="Nowell R.W."/>
            <person name="Flood J."/>
            <person name="Ryan M.J."/>
            <person name="Barraclough T.G."/>
        </authorList>
    </citation>
    <scope>NUCLEOTIDE SEQUENCE</scope>
    <source>
        <strain evidence="2">IMI 127659i</strain>
    </source>
</reference>
<protein>
    <submittedName>
        <fullName evidence="2">Uncharacterized protein</fullName>
    </submittedName>
</protein>
<feature type="region of interest" description="Disordered" evidence="1">
    <location>
        <begin position="35"/>
        <end position="55"/>
    </location>
</feature>
<organism evidence="2 3">
    <name type="scientific">Fusarium xylarioides</name>
    <dbReference type="NCBI Taxonomy" id="221167"/>
    <lineage>
        <taxon>Eukaryota</taxon>
        <taxon>Fungi</taxon>
        <taxon>Dikarya</taxon>
        <taxon>Ascomycota</taxon>
        <taxon>Pezizomycotina</taxon>
        <taxon>Sordariomycetes</taxon>
        <taxon>Hypocreomycetidae</taxon>
        <taxon>Hypocreales</taxon>
        <taxon>Nectriaceae</taxon>
        <taxon>Fusarium</taxon>
        <taxon>Fusarium fujikuroi species complex</taxon>
    </lineage>
</organism>
<keyword evidence="3" id="KW-1185">Reference proteome</keyword>
<dbReference type="OrthoDB" id="5104854at2759"/>
<accession>A0A9P7HPZ0</accession>
<sequence length="111" mass="12410">MLEKVLQSGNLDLNDPSGQEALVAELMDMGDFVESTRGQIPNNDPGSDDGLCPNSSKKRGLPCALARRSHRNTFGSRSLNGHFALKLDNYQAGWLRLRLQRGTWVISRRVW</sequence>
<dbReference type="Proteomes" id="UP000750502">
    <property type="component" value="Unassembled WGS sequence"/>
</dbReference>
<dbReference type="AlphaFoldDB" id="A0A9P7HPZ0"/>
<gene>
    <name evidence="2" type="ORF">H9Q72_008380</name>
</gene>
<comment type="caution">
    <text evidence="2">The sequence shown here is derived from an EMBL/GenBank/DDBJ whole genome shotgun (WGS) entry which is preliminary data.</text>
</comment>